<proteinExistence type="predicted"/>
<comment type="caution">
    <text evidence="2">The sequence shown here is derived from an EMBL/GenBank/DDBJ whole genome shotgun (WGS) entry which is preliminary data.</text>
</comment>
<dbReference type="InterPro" id="IPR005039">
    <property type="entry name" value="Ant_C"/>
</dbReference>
<gene>
    <name evidence="2" type="ORF">BK775_08195</name>
</gene>
<evidence type="ECO:0000313" key="3">
    <source>
        <dbReference type="Proteomes" id="UP000195077"/>
    </source>
</evidence>
<dbReference type="Proteomes" id="UP000195077">
    <property type="component" value="Unassembled WGS sequence"/>
</dbReference>
<dbReference type="GO" id="GO:0003677">
    <property type="term" value="F:DNA binding"/>
    <property type="evidence" value="ECO:0007669"/>
    <property type="project" value="InterPro"/>
</dbReference>
<reference evidence="2 3" key="1">
    <citation type="submission" date="2016-10" db="EMBL/GenBank/DDBJ databases">
        <title>Comparative genomics of Bacillus thuringiensis reveals a path to pathogens against multiple invertebrate hosts.</title>
        <authorList>
            <person name="Zheng J."/>
            <person name="Gao Q."/>
            <person name="Liu H."/>
            <person name="Peng D."/>
            <person name="Ruan L."/>
            <person name="Sun M."/>
        </authorList>
    </citation>
    <scope>NUCLEOTIDE SEQUENCE [LARGE SCALE GENOMIC DNA]</scope>
    <source>
        <strain evidence="2">I13</strain>
    </source>
</reference>
<sequence>MVSGVEDTTKPNAEVIDLIESKAQRDELAGRIGVLEKVRKLLLLPNMEFATTRQVAEYYEVQPEVIRQIHVRHLQELKEDGHITMTGKSLAEKLVCEVNSHTTVSKGNGHLLLKYDGHETQLPYATVGLYPKRSILRIGMLLRDSEVAREVRTQLLNLEEKAEASTKIAEINKEEELTTEAVRAMMAGDVQGLAIANAKLVEYKNRHIKKVEAKLNEVTKERDELSETVSAFIESDETYTMGEVGEEIDGLSAQALRDFLQTHGVLAQKSRGEVYRPIGKYKGMKWFTTLTKKSKWSDFTYTHTYITTKGRKEITELYNEVMQAQEINA</sequence>
<accession>A0A9X6KSU0</accession>
<organism evidence="2 3">
    <name type="scientific">Bacillus thuringiensis</name>
    <dbReference type="NCBI Taxonomy" id="1428"/>
    <lineage>
        <taxon>Bacteria</taxon>
        <taxon>Bacillati</taxon>
        <taxon>Bacillota</taxon>
        <taxon>Bacilli</taxon>
        <taxon>Bacillales</taxon>
        <taxon>Bacillaceae</taxon>
        <taxon>Bacillus</taxon>
        <taxon>Bacillus cereus group</taxon>
    </lineage>
</organism>
<name>A0A9X6KSU0_BACTU</name>
<dbReference type="AlphaFoldDB" id="A0A9X6KSU0"/>
<protein>
    <recommendedName>
        <fullName evidence="1">Antirepressor protein C-terminal domain-containing protein</fullName>
    </recommendedName>
</protein>
<dbReference type="EMBL" id="NFEN01000045">
    <property type="protein sequence ID" value="OUA29376.1"/>
    <property type="molecule type" value="Genomic_DNA"/>
</dbReference>
<evidence type="ECO:0000259" key="1">
    <source>
        <dbReference type="Pfam" id="PF03374"/>
    </source>
</evidence>
<feature type="domain" description="Antirepressor protein C-terminal" evidence="1">
    <location>
        <begin position="230"/>
        <end position="319"/>
    </location>
</feature>
<evidence type="ECO:0000313" key="2">
    <source>
        <dbReference type="EMBL" id="OUA29376.1"/>
    </source>
</evidence>
<dbReference type="Pfam" id="PF03374">
    <property type="entry name" value="ANT"/>
    <property type="match status" value="1"/>
</dbReference>